<name>A0ABM1RBL8_CAMSA</name>
<dbReference type="PANTHER" id="PTHR10992">
    <property type="entry name" value="METHYLESTERASE FAMILY MEMBER"/>
    <property type="match status" value="1"/>
</dbReference>
<evidence type="ECO:0000313" key="1">
    <source>
        <dbReference type="Proteomes" id="UP000694864"/>
    </source>
</evidence>
<proteinExistence type="predicted"/>
<reference evidence="2" key="2">
    <citation type="submission" date="2025-08" db="UniProtKB">
        <authorList>
            <consortium name="RefSeq"/>
        </authorList>
    </citation>
    <scope>IDENTIFICATION</scope>
    <source>
        <tissue evidence="2">Leaf</tissue>
    </source>
</reference>
<reference evidence="1" key="1">
    <citation type="journal article" date="2014" name="Nat. Commun.">
        <title>The emerging biofuel crop Camelina sativa retains a highly undifferentiated hexaploid genome structure.</title>
        <authorList>
            <person name="Kagale S."/>
            <person name="Koh C."/>
            <person name="Nixon J."/>
            <person name="Bollina V."/>
            <person name="Clarke W.E."/>
            <person name="Tuteja R."/>
            <person name="Spillane C."/>
            <person name="Robinson S.J."/>
            <person name="Links M.G."/>
            <person name="Clarke C."/>
            <person name="Higgins E.E."/>
            <person name="Huebert T."/>
            <person name="Sharpe A.G."/>
            <person name="Parkin I.A."/>
        </authorList>
    </citation>
    <scope>NUCLEOTIDE SEQUENCE [LARGE SCALE GENOMIC DNA]</scope>
    <source>
        <strain evidence="1">cv. DH55</strain>
    </source>
</reference>
<dbReference type="Proteomes" id="UP000694864">
    <property type="component" value="Chromosome 19"/>
</dbReference>
<sequence length="137" mass="15890">MESLGEDEKVILVAHSSSGLAVSNFPRPWRYEISMISLYLEMGLVNLQHFPLEPTFLSLTMYDLSPKEDVELAVLLRRPQRLFNNVEIDTSLVLTPERFGSVNRVFDKSLVKDFQLWMIKNNPPNYVEYIQKSDHMA</sequence>
<evidence type="ECO:0000313" key="2">
    <source>
        <dbReference type="RefSeq" id="XP_019096406.1"/>
    </source>
</evidence>
<dbReference type="InterPro" id="IPR045889">
    <property type="entry name" value="MES/HNL"/>
</dbReference>
<dbReference type="RefSeq" id="XP_019096406.1">
    <property type="nucleotide sequence ID" value="XM_019240861.1"/>
</dbReference>
<organism evidence="1 2">
    <name type="scientific">Camelina sativa</name>
    <name type="common">False flax</name>
    <name type="synonym">Myagrum sativum</name>
    <dbReference type="NCBI Taxonomy" id="90675"/>
    <lineage>
        <taxon>Eukaryota</taxon>
        <taxon>Viridiplantae</taxon>
        <taxon>Streptophyta</taxon>
        <taxon>Embryophyta</taxon>
        <taxon>Tracheophyta</taxon>
        <taxon>Spermatophyta</taxon>
        <taxon>Magnoliopsida</taxon>
        <taxon>eudicotyledons</taxon>
        <taxon>Gunneridae</taxon>
        <taxon>Pentapetalae</taxon>
        <taxon>rosids</taxon>
        <taxon>malvids</taxon>
        <taxon>Brassicales</taxon>
        <taxon>Brassicaceae</taxon>
        <taxon>Camelineae</taxon>
        <taxon>Camelina</taxon>
    </lineage>
</organism>
<protein>
    <submittedName>
        <fullName evidence="2">Methylesterase 1-like</fullName>
    </submittedName>
</protein>
<accession>A0ABM1RBL8</accession>
<dbReference type="GeneID" id="109130809"/>
<dbReference type="InterPro" id="IPR029058">
    <property type="entry name" value="AB_hydrolase_fold"/>
</dbReference>
<dbReference type="PANTHER" id="PTHR10992:SF1002">
    <property type="entry name" value="SALICYLIC ACID-BINDING PROTEIN 2-LIKE"/>
    <property type="match status" value="1"/>
</dbReference>
<dbReference type="Gene3D" id="3.40.50.1820">
    <property type="entry name" value="alpha/beta hydrolase"/>
    <property type="match status" value="1"/>
</dbReference>
<keyword evidence="1" id="KW-1185">Reference proteome</keyword>
<gene>
    <name evidence="2" type="primary">LOC109130809</name>
</gene>